<comment type="pathway">
    <text evidence="7">Porphyrin-containing compound metabolism; protoheme biosynthesis; protoheme from protoporphyrin-IX: step 1/1.</text>
</comment>
<comment type="similarity">
    <text evidence="1 7 8">Belongs to the ferrochelatase family.</text>
</comment>
<comment type="subcellular location">
    <subcellularLocation>
        <location evidence="7">Cytoplasm</location>
    </subcellularLocation>
</comment>
<proteinExistence type="inferred from homology"/>
<keyword evidence="4 7" id="KW-0456">Lyase</keyword>
<dbReference type="GO" id="GO:0005737">
    <property type="term" value="C:cytoplasm"/>
    <property type="evidence" value="ECO:0007669"/>
    <property type="project" value="UniProtKB-SubCell"/>
</dbReference>
<dbReference type="PANTHER" id="PTHR11108:SF1">
    <property type="entry name" value="FERROCHELATASE, MITOCHONDRIAL"/>
    <property type="match status" value="1"/>
</dbReference>
<evidence type="ECO:0000256" key="2">
    <source>
        <dbReference type="ARBA" id="ARBA00023004"/>
    </source>
</evidence>
<dbReference type="Proteomes" id="UP000007435">
    <property type="component" value="Chromosome"/>
</dbReference>
<dbReference type="STRING" id="649349.Lbys_2014"/>
<keyword evidence="7" id="KW-0963">Cytoplasm</keyword>
<dbReference type="EMBL" id="CP002305">
    <property type="protein sequence ID" value="ADQ17710.1"/>
    <property type="molecule type" value="Genomic_DNA"/>
</dbReference>
<evidence type="ECO:0000256" key="8">
    <source>
        <dbReference type="RuleBase" id="RU004185"/>
    </source>
</evidence>
<keyword evidence="10" id="KW-1185">Reference proteome</keyword>
<feature type="binding site" evidence="7">
    <location>
        <position position="192"/>
    </location>
    <ligand>
        <name>Fe(2+)</name>
        <dbReference type="ChEBI" id="CHEBI:29033"/>
    </ligand>
</feature>
<dbReference type="HOGENOM" id="CLU_018884_0_1_10"/>
<dbReference type="CDD" id="cd00419">
    <property type="entry name" value="Ferrochelatase_C"/>
    <property type="match status" value="1"/>
</dbReference>
<dbReference type="InterPro" id="IPR033644">
    <property type="entry name" value="Ferrochelatase_C"/>
</dbReference>
<dbReference type="CDD" id="cd03411">
    <property type="entry name" value="Ferrochelatase_N"/>
    <property type="match status" value="1"/>
</dbReference>
<evidence type="ECO:0000256" key="5">
    <source>
        <dbReference type="ARBA" id="ARBA00023244"/>
    </source>
</evidence>
<dbReference type="Gene3D" id="3.40.50.1400">
    <property type="match status" value="2"/>
</dbReference>
<protein>
    <recommendedName>
        <fullName evidence="7">Ferrochelatase</fullName>
        <ecNumber evidence="7">4.98.1.1</ecNumber>
    </recommendedName>
    <alternativeName>
        <fullName evidence="7">Heme synthase</fullName>
    </alternativeName>
    <alternativeName>
        <fullName evidence="7">Protoheme ferro-lyase</fullName>
    </alternativeName>
</protein>
<comment type="function">
    <text evidence="7">Catalyzes the ferrous insertion into protoporphyrin IX.</text>
</comment>
<evidence type="ECO:0000256" key="4">
    <source>
        <dbReference type="ARBA" id="ARBA00023239"/>
    </source>
</evidence>
<keyword evidence="3 7" id="KW-0350">Heme biosynthesis</keyword>
<evidence type="ECO:0000256" key="1">
    <source>
        <dbReference type="ARBA" id="ARBA00007718"/>
    </source>
</evidence>
<dbReference type="NCBIfam" id="TIGR00109">
    <property type="entry name" value="hemH"/>
    <property type="match status" value="1"/>
</dbReference>
<evidence type="ECO:0000313" key="10">
    <source>
        <dbReference type="Proteomes" id="UP000007435"/>
    </source>
</evidence>
<dbReference type="GO" id="GO:0004325">
    <property type="term" value="F:ferrochelatase activity"/>
    <property type="evidence" value="ECO:0007669"/>
    <property type="project" value="UniProtKB-UniRule"/>
</dbReference>
<gene>
    <name evidence="7" type="primary">hemH</name>
    <name evidence="9" type="ordered locus">Lbys_2014</name>
</gene>
<dbReference type="SUPFAM" id="SSF53800">
    <property type="entry name" value="Chelatase"/>
    <property type="match status" value="1"/>
</dbReference>
<dbReference type="RefSeq" id="WP_013408756.1">
    <property type="nucleotide sequence ID" value="NC_014655.1"/>
</dbReference>
<feature type="binding site" evidence="7">
    <location>
        <position position="293"/>
    </location>
    <ligand>
        <name>Fe(2+)</name>
        <dbReference type="ChEBI" id="CHEBI:29033"/>
    </ligand>
</feature>
<evidence type="ECO:0000313" key="9">
    <source>
        <dbReference type="EMBL" id="ADQ17710.1"/>
    </source>
</evidence>
<comment type="catalytic activity">
    <reaction evidence="6">
        <text>Fe-coproporphyrin III + 2 H(+) = coproporphyrin III + Fe(2+)</text>
        <dbReference type="Rhea" id="RHEA:49572"/>
        <dbReference type="ChEBI" id="CHEBI:15378"/>
        <dbReference type="ChEBI" id="CHEBI:29033"/>
        <dbReference type="ChEBI" id="CHEBI:68438"/>
        <dbReference type="ChEBI" id="CHEBI:131725"/>
        <dbReference type="EC" id="4.99.1.9"/>
    </reaction>
    <physiologicalReaction direction="right-to-left" evidence="6">
        <dbReference type="Rhea" id="RHEA:49574"/>
    </physiologicalReaction>
</comment>
<dbReference type="InterPro" id="IPR001015">
    <property type="entry name" value="Ferrochelatase"/>
</dbReference>
<dbReference type="PANTHER" id="PTHR11108">
    <property type="entry name" value="FERROCHELATASE"/>
    <property type="match status" value="1"/>
</dbReference>
<name>E4RT02_LEAB4</name>
<comment type="catalytic activity">
    <reaction evidence="7">
        <text>heme b + 2 H(+) = protoporphyrin IX + Fe(2+)</text>
        <dbReference type="Rhea" id="RHEA:22584"/>
        <dbReference type="ChEBI" id="CHEBI:15378"/>
        <dbReference type="ChEBI" id="CHEBI:29033"/>
        <dbReference type="ChEBI" id="CHEBI:57306"/>
        <dbReference type="ChEBI" id="CHEBI:60344"/>
        <dbReference type="EC" id="4.98.1.1"/>
    </reaction>
</comment>
<dbReference type="eggNOG" id="COG0276">
    <property type="taxonomic scope" value="Bacteria"/>
</dbReference>
<dbReference type="Pfam" id="PF00762">
    <property type="entry name" value="Ferrochelatase"/>
    <property type="match status" value="1"/>
</dbReference>
<keyword evidence="2 7" id="KW-0408">Iron</keyword>
<reference key="1">
    <citation type="submission" date="2010-11" db="EMBL/GenBank/DDBJ databases">
        <title>The complete genome of Leadbetterella byssophila DSM 17132.</title>
        <authorList>
            <consortium name="US DOE Joint Genome Institute (JGI-PGF)"/>
            <person name="Lucas S."/>
            <person name="Copeland A."/>
            <person name="Lapidus A."/>
            <person name="Glavina del Rio T."/>
            <person name="Dalin E."/>
            <person name="Tice H."/>
            <person name="Bruce D."/>
            <person name="Goodwin L."/>
            <person name="Pitluck S."/>
            <person name="Kyrpides N."/>
            <person name="Mavromatis K."/>
            <person name="Ivanova N."/>
            <person name="Teshima H."/>
            <person name="Brettin T."/>
            <person name="Detter J.C."/>
            <person name="Han C."/>
            <person name="Tapia R."/>
            <person name="Land M."/>
            <person name="Hauser L."/>
            <person name="Markowitz V."/>
            <person name="Cheng J.-F."/>
            <person name="Hugenholtz P."/>
            <person name="Woyke T."/>
            <person name="Wu D."/>
            <person name="Tindall B."/>
            <person name="Pomrenke H.G."/>
            <person name="Brambilla E."/>
            <person name="Klenk H.-P."/>
            <person name="Eisen J.A."/>
        </authorList>
    </citation>
    <scope>NUCLEOTIDE SEQUENCE [LARGE SCALE GENOMIC DNA]</scope>
    <source>
        <strain>DSM 17132</strain>
    </source>
</reference>
<evidence type="ECO:0000256" key="3">
    <source>
        <dbReference type="ARBA" id="ARBA00023133"/>
    </source>
</evidence>
<dbReference type="GO" id="GO:0046872">
    <property type="term" value="F:metal ion binding"/>
    <property type="evidence" value="ECO:0007669"/>
    <property type="project" value="UniProtKB-KW"/>
</dbReference>
<accession>E4RT02</accession>
<keyword evidence="7" id="KW-0479">Metal-binding</keyword>
<dbReference type="HAMAP" id="MF_00323">
    <property type="entry name" value="Ferrochelatase"/>
    <property type="match status" value="1"/>
</dbReference>
<dbReference type="AlphaFoldDB" id="E4RT02"/>
<dbReference type="EC" id="4.98.1.1" evidence="7"/>
<evidence type="ECO:0000256" key="7">
    <source>
        <dbReference type="HAMAP-Rule" id="MF_00323"/>
    </source>
</evidence>
<evidence type="ECO:0000256" key="6">
    <source>
        <dbReference type="ARBA" id="ARBA00024536"/>
    </source>
</evidence>
<dbReference type="InterPro" id="IPR033659">
    <property type="entry name" value="Ferrochelatase_N"/>
</dbReference>
<keyword evidence="5 7" id="KW-0627">Porphyrin biosynthesis</keyword>
<dbReference type="KEGG" id="lby:Lbys_2014"/>
<sequence>MAKTGVLLVNLGTPDSPSVPDVRKYLREFLMDERVIDIPFLNRWLLVNLIIAPFRAPKSAKIYQEVWLPNGSPLKVYGLSNEKVLGEELGSEYVVRLAMRYQNPSIPAVLAEMEKMYLKKIIVIPFFPQYASATSGSVHQKVMETVKTWQNIPEIVFAGDFYKHPLLVQGFADNAGKFLQNNSYEHYVFSYHGLPERQTVKAHHGKTCSELGCEEGITEQNYACYKAQCFETTRLLAEKLGLSKEMYTTCFQSRLGKEVWIQPYTEDVVKELAGKGIKKVLAFSPAFVADCLETTIEVGEEYKEMFIELGGEQWDLVESLNDTPIWIELLKDLVKTYDQPSVFR</sequence>
<reference evidence="9 10" key="2">
    <citation type="journal article" date="2011" name="Stand. Genomic Sci.">
        <title>Complete genome sequence of Leadbetterella byssophila type strain (4M15).</title>
        <authorList>
            <person name="Abt B."/>
            <person name="Teshima H."/>
            <person name="Lucas S."/>
            <person name="Lapidus A."/>
            <person name="Del Rio T.G."/>
            <person name="Nolan M."/>
            <person name="Tice H."/>
            <person name="Cheng J.F."/>
            <person name="Pitluck S."/>
            <person name="Liolios K."/>
            <person name="Pagani I."/>
            <person name="Ivanova N."/>
            <person name="Mavromatis K."/>
            <person name="Pati A."/>
            <person name="Tapia R."/>
            <person name="Han C."/>
            <person name="Goodwin L."/>
            <person name="Chen A."/>
            <person name="Palaniappan K."/>
            <person name="Land M."/>
            <person name="Hauser L."/>
            <person name="Chang Y.J."/>
            <person name="Jeffries C.D."/>
            <person name="Rohde M."/>
            <person name="Goker M."/>
            <person name="Tindall B.J."/>
            <person name="Detter J.C."/>
            <person name="Woyke T."/>
            <person name="Bristow J."/>
            <person name="Eisen J.A."/>
            <person name="Markowitz V."/>
            <person name="Hugenholtz P."/>
            <person name="Klenk H.P."/>
            <person name="Kyrpides N.C."/>
        </authorList>
    </citation>
    <scope>NUCLEOTIDE SEQUENCE [LARGE SCALE GENOMIC DNA]</scope>
    <source>
        <strain evidence="10">DSM 17132 / JCM 16389 / KACC 11308 / NBRC 106382 / 4M15</strain>
    </source>
</reference>
<dbReference type="UniPathway" id="UPA00252">
    <property type="reaction ID" value="UER00325"/>
</dbReference>
<organism evidence="9 10">
    <name type="scientific">Leadbetterella byssophila (strain DSM 17132 / JCM 16389 / KACC 11308 / NBRC 106382 / 4M15)</name>
    <dbReference type="NCBI Taxonomy" id="649349"/>
    <lineage>
        <taxon>Bacteria</taxon>
        <taxon>Pseudomonadati</taxon>
        <taxon>Bacteroidota</taxon>
        <taxon>Cytophagia</taxon>
        <taxon>Cytophagales</taxon>
        <taxon>Leadbetterellaceae</taxon>
        <taxon>Leadbetterella</taxon>
    </lineage>
</organism>
<dbReference type="OrthoDB" id="9809741at2"/>
<dbReference type="GO" id="GO:0006783">
    <property type="term" value="P:heme biosynthetic process"/>
    <property type="evidence" value="ECO:0007669"/>
    <property type="project" value="UniProtKB-UniRule"/>
</dbReference>